<evidence type="ECO:0008006" key="5">
    <source>
        <dbReference type="Google" id="ProtNLM"/>
    </source>
</evidence>
<feature type="signal peptide" evidence="2">
    <location>
        <begin position="1"/>
        <end position="20"/>
    </location>
</feature>
<evidence type="ECO:0000313" key="3">
    <source>
        <dbReference type="EMBL" id="BAP55909.1"/>
    </source>
</evidence>
<feature type="compositionally biased region" description="Polar residues" evidence="1">
    <location>
        <begin position="24"/>
        <end position="36"/>
    </location>
</feature>
<dbReference type="OrthoDB" id="9798386at2"/>
<dbReference type="EMBL" id="AP014633">
    <property type="protein sequence ID" value="BAP55909.1"/>
    <property type="molecule type" value="Genomic_DNA"/>
</dbReference>
<feature type="compositionally biased region" description="Polar residues" evidence="1">
    <location>
        <begin position="72"/>
        <end position="83"/>
    </location>
</feature>
<name>A0A090AFR3_9GAMM</name>
<feature type="compositionally biased region" description="Low complexity" evidence="1">
    <location>
        <begin position="37"/>
        <end position="49"/>
    </location>
</feature>
<dbReference type="AlphaFoldDB" id="A0A090AFR3"/>
<dbReference type="KEGG" id="tig:THII_1612"/>
<feature type="region of interest" description="Disordered" evidence="1">
    <location>
        <begin position="24"/>
        <end position="49"/>
    </location>
</feature>
<dbReference type="Proteomes" id="UP000031623">
    <property type="component" value="Chromosome"/>
</dbReference>
<proteinExistence type="predicted"/>
<dbReference type="Gene3D" id="2.60.120.380">
    <property type="match status" value="2"/>
</dbReference>
<gene>
    <name evidence="3" type="ORF">THII_1612</name>
</gene>
<reference evidence="3 4" key="1">
    <citation type="journal article" date="2014" name="ISME J.">
        <title>Ecophysiology of Thioploca ingrica as revealed by the complete genome sequence supplemented with proteomic evidence.</title>
        <authorList>
            <person name="Kojima H."/>
            <person name="Ogura Y."/>
            <person name="Yamamoto N."/>
            <person name="Togashi T."/>
            <person name="Mori H."/>
            <person name="Watanabe T."/>
            <person name="Nemoto F."/>
            <person name="Kurokawa K."/>
            <person name="Hayashi T."/>
            <person name="Fukui M."/>
        </authorList>
    </citation>
    <scope>NUCLEOTIDE SEQUENCE [LARGE SCALE GENOMIC DNA]</scope>
</reference>
<feature type="chain" id="PRO_5001852700" description="Secreted protein" evidence="2">
    <location>
        <begin position="21"/>
        <end position="429"/>
    </location>
</feature>
<dbReference type="STRING" id="40754.THII_1612"/>
<evidence type="ECO:0000313" key="4">
    <source>
        <dbReference type="Proteomes" id="UP000031623"/>
    </source>
</evidence>
<keyword evidence="2" id="KW-0732">Signal</keyword>
<organism evidence="3 4">
    <name type="scientific">Thioploca ingrica</name>
    <dbReference type="NCBI Taxonomy" id="40754"/>
    <lineage>
        <taxon>Bacteria</taxon>
        <taxon>Pseudomonadati</taxon>
        <taxon>Pseudomonadota</taxon>
        <taxon>Gammaproteobacteria</taxon>
        <taxon>Thiotrichales</taxon>
        <taxon>Thiotrichaceae</taxon>
        <taxon>Thioploca</taxon>
    </lineage>
</organism>
<accession>A0A090AFR3</accession>
<feature type="region of interest" description="Disordered" evidence="1">
    <location>
        <begin position="69"/>
        <end position="93"/>
    </location>
</feature>
<evidence type="ECO:0000256" key="2">
    <source>
        <dbReference type="SAM" id="SignalP"/>
    </source>
</evidence>
<keyword evidence="4" id="KW-1185">Reference proteome</keyword>
<sequence length="429" mass="46745">MRYARFICGLVTIAPLTAMAQTTLPPDAGNTPQEATSFKLGGKGSSESLSSAQDVDFFKFTINTDRKDPTHDTSGNLSVTFSQKAPPGANPQSGWQINLYAQEDLANSLYTTTLPETSLKATFEQGLSPGTYYFKITSIDNISFPVATYTLLGIWKEDAHYEKQPNNDPEHATAIKANEIYYGNLSSADDVDSYKFSLQVSDLVTINLNQTIPGADPTVGWKLDLIGQTQQTIEIPSTTLGNSLQVNLNAGTHYFSVGPMLQEVQDSEGNNLVEKKTPIGRGYQIQVQAASVPPPPVECPFGYTYAQNPQTLHWGIFPTPCDIPMGWVSSSIAPTDYEVCPSPHATYKTSSDGVGTLQIPLLDYTDEIGNAYILRVQMQNAIPFAFPPSQFQVLMDKLQVIRLTPAEIQDIAPPVETPVVTPPVEIPAQ</sequence>
<protein>
    <recommendedName>
        <fullName evidence="5">Secreted protein</fullName>
    </recommendedName>
</protein>
<evidence type="ECO:0000256" key="1">
    <source>
        <dbReference type="SAM" id="MobiDB-lite"/>
    </source>
</evidence>
<dbReference type="HOGENOM" id="CLU_639243_0_0_6"/>
<dbReference type="SUPFAM" id="SSF89260">
    <property type="entry name" value="Collagen-binding domain"/>
    <property type="match status" value="2"/>
</dbReference>